<evidence type="ECO:0000313" key="4">
    <source>
        <dbReference type="Proteomes" id="UP000325902"/>
    </source>
</evidence>
<gene>
    <name evidence="3" type="primary">ada</name>
    <name evidence="3" type="ORF">DBV05_g5748</name>
</gene>
<evidence type="ECO:0000256" key="1">
    <source>
        <dbReference type="ARBA" id="ARBA00023159"/>
    </source>
</evidence>
<reference evidence="3 4" key="1">
    <citation type="journal article" date="2019" name="Sci. Rep.">
        <title>A multi-omics analysis of the grapevine pathogen Lasiodiplodia theobromae reveals that temperature affects the expression of virulence- and pathogenicity-related genes.</title>
        <authorList>
            <person name="Felix C."/>
            <person name="Meneses R."/>
            <person name="Goncalves M.F.M."/>
            <person name="Tilleman L."/>
            <person name="Duarte A.S."/>
            <person name="Jorrin-Novo J.V."/>
            <person name="Van de Peer Y."/>
            <person name="Deforce D."/>
            <person name="Van Nieuwerburgh F."/>
            <person name="Esteves A.C."/>
            <person name="Alves A."/>
        </authorList>
    </citation>
    <scope>NUCLEOTIDE SEQUENCE [LARGE SCALE GENOMIC DNA]</scope>
    <source>
        <strain evidence="3 4">LA-SOL3</strain>
    </source>
</reference>
<dbReference type="Pfam" id="PF02805">
    <property type="entry name" value="Ada_Zn_binding"/>
    <property type="match status" value="1"/>
</dbReference>
<dbReference type="GO" id="GO:0008270">
    <property type="term" value="F:zinc ion binding"/>
    <property type="evidence" value="ECO:0007669"/>
    <property type="project" value="InterPro"/>
</dbReference>
<proteinExistence type="predicted"/>
<dbReference type="Proteomes" id="UP000325902">
    <property type="component" value="Unassembled WGS sequence"/>
</dbReference>
<feature type="domain" description="Ada DNA repair metal-binding" evidence="2">
    <location>
        <begin position="15"/>
        <end position="79"/>
    </location>
</feature>
<dbReference type="GO" id="GO:0006355">
    <property type="term" value="P:regulation of DNA-templated transcription"/>
    <property type="evidence" value="ECO:0007669"/>
    <property type="project" value="InterPro"/>
</dbReference>
<dbReference type="InterPro" id="IPR004026">
    <property type="entry name" value="Ada_DNA_repair_Zn-bd"/>
</dbReference>
<dbReference type="OrthoDB" id="2447880at2759"/>
<sequence>MTPAPPSSSFSNPHTRWRALTARDPAAHASFVYAVLSTRIYCRPTCPARLARRANIVFYDAAAQAAAAGFRACKRCRPDVVVIAHAGSNPIGGAAAASNSGNNGVDASAAAVVAGGGGEAAVAEQEYGEDTGGRRAAEKARKVLEREGGEVVWRDVAKEVERAPRYLHGVFRAAFGVTPGVYAAGVKKRKREAESVAQGVFVGQEQVVPDLMVDEGSSSSRTPGSELLLDDLGNLDGLLADIPGLGEGGSVEWNEACMIEWMEPDLEPWENLVQWDAFPAHVTQGTGQEQVV</sequence>
<evidence type="ECO:0000313" key="3">
    <source>
        <dbReference type="EMBL" id="KAB2575647.1"/>
    </source>
</evidence>
<dbReference type="GO" id="GO:0008168">
    <property type="term" value="F:methyltransferase activity"/>
    <property type="evidence" value="ECO:0007669"/>
    <property type="project" value="InterPro"/>
</dbReference>
<dbReference type="SUPFAM" id="SSF57884">
    <property type="entry name" value="Ada DNA repair protein, N-terminal domain (N-Ada 10)"/>
    <property type="match status" value="1"/>
</dbReference>
<dbReference type="EMBL" id="VCHE01000031">
    <property type="protein sequence ID" value="KAB2575647.1"/>
    <property type="molecule type" value="Genomic_DNA"/>
</dbReference>
<dbReference type="Gene3D" id="3.40.10.10">
    <property type="entry name" value="DNA Methylphosphotriester Repair Domain"/>
    <property type="match status" value="1"/>
</dbReference>
<protein>
    <submittedName>
        <fullName evidence="3">Bifunctional transcriptional activator/DNA repair enzyme Ada</fullName>
    </submittedName>
</protein>
<dbReference type="AlphaFoldDB" id="A0A5N5DDG4"/>
<accession>A0A5N5DDG4</accession>
<dbReference type="InterPro" id="IPR035451">
    <property type="entry name" value="Ada-like_dom_sf"/>
</dbReference>
<keyword evidence="4" id="KW-1185">Reference proteome</keyword>
<dbReference type="GO" id="GO:0003677">
    <property type="term" value="F:DNA binding"/>
    <property type="evidence" value="ECO:0007669"/>
    <property type="project" value="InterPro"/>
</dbReference>
<comment type="caution">
    <text evidence="3">The sequence shown here is derived from an EMBL/GenBank/DDBJ whole genome shotgun (WGS) entry which is preliminary data.</text>
</comment>
<evidence type="ECO:0000259" key="2">
    <source>
        <dbReference type="Pfam" id="PF02805"/>
    </source>
</evidence>
<keyword evidence="1" id="KW-0010">Activator</keyword>
<organism evidence="3 4">
    <name type="scientific">Lasiodiplodia theobromae</name>
    <dbReference type="NCBI Taxonomy" id="45133"/>
    <lineage>
        <taxon>Eukaryota</taxon>
        <taxon>Fungi</taxon>
        <taxon>Dikarya</taxon>
        <taxon>Ascomycota</taxon>
        <taxon>Pezizomycotina</taxon>
        <taxon>Dothideomycetes</taxon>
        <taxon>Dothideomycetes incertae sedis</taxon>
        <taxon>Botryosphaeriales</taxon>
        <taxon>Botryosphaeriaceae</taxon>
        <taxon>Lasiodiplodia</taxon>
    </lineage>
</organism>
<name>A0A5N5DDG4_9PEZI</name>
<dbReference type="GO" id="GO:0006281">
    <property type="term" value="P:DNA repair"/>
    <property type="evidence" value="ECO:0007669"/>
    <property type="project" value="InterPro"/>
</dbReference>